<comment type="caution">
    <text evidence="1">The sequence shown here is derived from an EMBL/GenBank/DDBJ whole genome shotgun (WGS) entry which is preliminary data.</text>
</comment>
<dbReference type="SUPFAM" id="SSF56672">
    <property type="entry name" value="DNA/RNA polymerases"/>
    <property type="match status" value="1"/>
</dbReference>
<name>A0AAW1L6C0_POPJA</name>
<organism evidence="1 2">
    <name type="scientific">Popillia japonica</name>
    <name type="common">Japanese beetle</name>
    <dbReference type="NCBI Taxonomy" id="7064"/>
    <lineage>
        <taxon>Eukaryota</taxon>
        <taxon>Metazoa</taxon>
        <taxon>Ecdysozoa</taxon>
        <taxon>Arthropoda</taxon>
        <taxon>Hexapoda</taxon>
        <taxon>Insecta</taxon>
        <taxon>Pterygota</taxon>
        <taxon>Neoptera</taxon>
        <taxon>Endopterygota</taxon>
        <taxon>Coleoptera</taxon>
        <taxon>Polyphaga</taxon>
        <taxon>Scarabaeiformia</taxon>
        <taxon>Scarabaeidae</taxon>
        <taxon>Rutelinae</taxon>
        <taxon>Popillia</taxon>
    </lineage>
</organism>
<proteinExistence type="predicted"/>
<dbReference type="GO" id="GO:0071897">
    <property type="term" value="P:DNA biosynthetic process"/>
    <property type="evidence" value="ECO:0007669"/>
    <property type="project" value="UniProtKB-ARBA"/>
</dbReference>
<dbReference type="AlphaFoldDB" id="A0AAW1L6C0"/>
<keyword evidence="2" id="KW-1185">Reference proteome</keyword>
<accession>A0AAW1L6C0</accession>
<dbReference type="InterPro" id="IPR043502">
    <property type="entry name" value="DNA/RNA_pol_sf"/>
</dbReference>
<gene>
    <name evidence="1" type="ORF">QE152_g15225</name>
</gene>
<reference evidence="1 2" key="1">
    <citation type="journal article" date="2024" name="BMC Genomics">
        <title>De novo assembly and annotation of Popillia japonica's genome with initial clues to its potential as an invasive pest.</title>
        <authorList>
            <person name="Cucini C."/>
            <person name="Boschi S."/>
            <person name="Funari R."/>
            <person name="Cardaioli E."/>
            <person name="Iannotti N."/>
            <person name="Marturano G."/>
            <person name="Paoli F."/>
            <person name="Bruttini M."/>
            <person name="Carapelli A."/>
            <person name="Frati F."/>
            <person name="Nardi F."/>
        </authorList>
    </citation>
    <scope>NUCLEOTIDE SEQUENCE [LARGE SCALE GENOMIC DNA]</scope>
    <source>
        <strain evidence="1">DMR45628</strain>
    </source>
</reference>
<protein>
    <submittedName>
        <fullName evidence="1">Uncharacterized protein</fullName>
    </submittedName>
</protein>
<evidence type="ECO:0000313" key="1">
    <source>
        <dbReference type="EMBL" id="KAK9730416.1"/>
    </source>
</evidence>
<evidence type="ECO:0000313" key="2">
    <source>
        <dbReference type="Proteomes" id="UP001458880"/>
    </source>
</evidence>
<sequence length="282" mass="33621">MEVDDFEIPTNESQMPNFDEAQINRYLNENINQLRLSHLNNEEKKAIKALCFKYKDIFYNEKMPLTFKNAIKHQIKVKDGTMPIYTKSYRYPHIHKEEVRKQKWHMVNDYRKLNKHTNADALSRIELNPLETESMIVNIDDEELEELIYTDKNIRLSAEEIENIINDLEGENDLLDTINCNIEDGPPNSIPIQEEVINNKQQQIHVKTGHINPQPVKFTIKDRKTIYRIQIPKTDNPKFIQDFMNGYLQPNRKYYIMFDLEETYKQFCREYCKLFGQNGPEI</sequence>
<dbReference type="EMBL" id="JASPKY010000147">
    <property type="protein sequence ID" value="KAK9730416.1"/>
    <property type="molecule type" value="Genomic_DNA"/>
</dbReference>
<dbReference type="Proteomes" id="UP001458880">
    <property type="component" value="Unassembled WGS sequence"/>
</dbReference>